<dbReference type="Gene3D" id="3.40.390.10">
    <property type="entry name" value="Collagenase (Catalytic Domain)"/>
    <property type="match status" value="1"/>
</dbReference>
<gene>
    <name evidence="12" type="ORF">PHYEVI_LOCUS8720</name>
</gene>
<dbReference type="GO" id="GO:0005886">
    <property type="term" value="C:plasma membrane"/>
    <property type="evidence" value="ECO:0007669"/>
    <property type="project" value="UniProtKB-SubCell"/>
</dbReference>
<dbReference type="PANTHER" id="PTHR11733:SF238">
    <property type="entry name" value="FI07649P-RELATED"/>
    <property type="match status" value="1"/>
</dbReference>
<feature type="domain" description="Peptidase M13 N-terminal" evidence="11">
    <location>
        <begin position="171"/>
        <end position="579"/>
    </location>
</feature>
<keyword evidence="4" id="KW-0645">Protease</keyword>
<dbReference type="InterPro" id="IPR008753">
    <property type="entry name" value="Peptidase_M13_N"/>
</dbReference>
<evidence type="ECO:0000313" key="13">
    <source>
        <dbReference type="Proteomes" id="UP001153712"/>
    </source>
</evidence>
<dbReference type="Pfam" id="PF01431">
    <property type="entry name" value="Peptidase_M13"/>
    <property type="match status" value="1"/>
</dbReference>
<evidence type="ECO:0000256" key="7">
    <source>
        <dbReference type="ARBA" id="ARBA00022833"/>
    </source>
</evidence>
<dbReference type="Gene3D" id="1.10.1380.10">
    <property type="entry name" value="Neutral endopeptidase , domain2"/>
    <property type="match status" value="1"/>
</dbReference>
<evidence type="ECO:0000313" key="12">
    <source>
        <dbReference type="EMBL" id="CAG9862405.1"/>
    </source>
</evidence>
<protein>
    <submittedName>
        <fullName evidence="12">Uncharacterized protein</fullName>
    </submittedName>
</protein>
<dbReference type="GO" id="GO:0004222">
    <property type="term" value="F:metalloendopeptidase activity"/>
    <property type="evidence" value="ECO:0007669"/>
    <property type="project" value="InterPro"/>
</dbReference>
<dbReference type="PROSITE" id="PS51885">
    <property type="entry name" value="NEPRILYSIN"/>
    <property type="match status" value="1"/>
</dbReference>
<dbReference type="Proteomes" id="UP001153712">
    <property type="component" value="Chromosome 5"/>
</dbReference>
<feature type="chain" id="PRO_5040256943" evidence="9">
    <location>
        <begin position="16"/>
        <end position="845"/>
    </location>
</feature>
<keyword evidence="13" id="KW-1185">Reference proteome</keyword>
<comment type="subcellular location">
    <subcellularLocation>
        <location evidence="2">Cell membrane</location>
        <topology evidence="2">Single-pass type II membrane protein</topology>
    </subcellularLocation>
</comment>
<comment type="cofactor">
    <cofactor evidence="1">
        <name>Zn(2+)</name>
        <dbReference type="ChEBI" id="CHEBI:29105"/>
    </cofactor>
</comment>
<evidence type="ECO:0000259" key="11">
    <source>
        <dbReference type="Pfam" id="PF05649"/>
    </source>
</evidence>
<evidence type="ECO:0000256" key="9">
    <source>
        <dbReference type="SAM" id="SignalP"/>
    </source>
</evidence>
<dbReference type="OrthoDB" id="6475849at2759"/>
<keyword evidence="7" id="KW-0862">Zinc</keyword>
<dbReference type="InterPro" id="IPR000718">
    <property type="entry name" value="Peptidase_M13"/>
</dbReference>
<dbReference type="CDD" id="cd08662">
    <property type="entry name" value="M13"/>
    <property type="match status" value="1"/>
</dbReference>
<reference evidence="12" key="1">
    <citation type="submission" date="2022-01" db="EMBL/GenBank/DDBJ databases">
        <authorList>
            <person name="King R."/>
        </authorList>
    </citation>
    <scope>NUCLEOTIDE SEQUENCE</scope>
</reference>
<comment type="similarity">
    <text evidence="3">Belongs to the peptidase M13 family.</text>
</comment>
<keyword evidence="9" id="KW-0732">Signal</keyword>
<evidence type="ECO:0000256" key="4">
    <source>
        <dbReference type="ARBA" id="ARBA00022670"/>
    </source>
</evidence>
<evidence type="ECO:0000256" key="8">
    <source>
        <dbReference type="ARBA" id="ARBA00023049"/>
    </source>
</evidence>
<dbReference type="SUPFAM" id="SSF55486">
    <property type="entry name" value="Metalloproteases ('zincins'), catalytic domain"/>
    <property type="match status" value="1"/>
</dbReference>
<evidence type="ECO:0000256" key="2">
    <source>
        <dbReference type="ARBA" id="ARBA00004401"/>
    </source>
</evidence>
<evidence type="ECO:0000256" key="6">
    <source>
        <dbReference type="ARBA" id="ARBA00022801"/>
    </source>
</evidence>
<dbReference type="EMBL" id="OU900098">
    <property type="protein sequence ID" value="CAG9862405.1"/>
    <property type="molecule type" value="Genomic_DNA"/>
</dbReference>
<keyword evidence="5" id="KW-0479">Metal-binding</keyword>
<feature type="signal peptide" evidence="9">
    <location>
        <begin position="1"/>
        <end position="15"/>
    </location>
</feature>
<name>A0A9N9TTB8_PHYSR</name>
<sequence>MKFYTIFILLKLVQSHCSKCLHSPLSIKRYDQADLLQDDEDRREILKDYKTIFAPEYRIYTNDTICSTVTVSKRKSEYDNCRDELYKEYDPRRDFFSKSSKKGYFEDRLLYGRNMTTKVNLKYPSPEDFGKEKPADTLSIESLWHNSLTTRQIRTIQSKIMKKYMKLDVDPCLDFYEYACGNWKNFYTIPPDRATYDIFEMVRENLDQVLNTLLAENQEVPTPQTRVPYYQTRSFLERDFLPDDTSDAIAKAKMFYRSCMDEDTIQKRGDKPLRRLLKELGDWPILVPDWSKRDFDVIWLLARLRLLNNDILIAQWVGPDMKNSNEYIVHIDQTTLGLPTREYYLEGMYMKYLQAYRVFILTVAEIMGADFKSAEKDVNDIINFEIALAGITATAEERRNISDIYLRTDMASLTLYFPQFDWKQYFDIVVGADVDLRTPVACYCAKFLHELLYMLSVTPPRTLQNYILWRFVRHRTGNLDQRFLEAKQRFYYILFGREKSPPRWQFCVTQVNSNMGMALGSLFVRKYFDQISKTDTITMTKMLQEAFKTTIEESTWLDNNTKEYAIMKLSRMDLKIGFPDFILDEKQLDSRYFDVEIHPDRFFENVMTFLRHLTKVEQKRMGIPVNRTMWSTPPAIVNAYYSRNKNQIMFPAGILQPPFYNRHFPKALNFGGIGVVIGHEITHGFDDKGRLFDHEGNLHMWWRETSIQKFYEKSQCMIDQYGQYVLPEIHLALDGYMTQGENIADNGGLKQAFRAYETWLGSNPEADETLPELNLTNKQLFFLNFAQVWCGQQRVEAAKSRIKISVHAPGIFRVIGVLSNSKEFSKEFNCPVNSPMNPEYKCSIW</sequence>
<keyword evidence="8" id="KW-0482">Metalloprotease</keyword>
<dbReference type="InterPro" id="IPR024079">
    <property type="entry name" value="MetalloPept_cat_dom_sf"/>
</dbReference>
<accession>A0A9N9TTB8</accession>
<dbReference type="InterPro" id="IPR042089">
    <property type="entry name" value="Peptidase_M13_dom_2"/>
</dbReference>
<evidence type="ECO:0000256" key="3">
    <source>
        <dbReference type="ARBA" id="ARBA00007357"/>
    </source>
</evidence>
<dbReference type="PRINTS" id="PR00786">
    <property type="entry name" value="NEPRILYSIN"/>
</dbReference>
<keyword evidence="6" id="KW-0378">Hydrolase</keyword>
<dbReference type="InterPro" id="IPR018497">
    <property type="entry name" value="Peptidase_M13_C"/>
</dbReference>
<proteinExistence type="inferred from homology"/>
<dbReference type="GO" id="GO:0046872">
    <property type="term" value="F:metal ion binding"/>
    <property type="evidence" value="ECO:0007669"/>
    <property type="project" value="UniProtKB-KW"/>
</dbReference>
<dbReference type="Pfam" id="PF05649">
    <property type="entry name" value="Peptidase_M13_N"/>
    <property type="match status" value="1"/>
</dbReference>
<dbReference type="GO" id="GO:0016485">
    <property type="term" value="P:protein processing"/>
    <property type="evidence" value="ECO:0007669"/>
    <property type="project" value="TreeGrafter"/>
</dbReference>
<evidence type="ECO:0000256" key="5">
    <source>
        <dbReference type="ARBA" id="ARBA00022723"/>
    </source>
</evidence>
<dbReference type="AlphaFoldDB" id="A0A9N9TTB8"/>
<organism evidence="12 13">
    <name type="scientific">Phyllotreta striolata</name>
    <name type="common">Striped flea beetle</name>
    <name type="synonym">Crioceris striolata</name>
    <dbReference type="NCBI Taxonomy" id="444603"/>
    <lineage>
        <taxon>Eukaryota</taxon>
        <taxon>Metazoa</taxon>
        <taxon>Ecdysozoa</taxon>
        <taxon>Arthropoda</taxon>
        <taxon>Hexapoda</taxon>
        <taxon>Insecta</taxon>
        <taxon>Pterygota</taxon>
        <taxon>Neoptera</taxon>
        <taxon>Endopterygota</taxon>
        <taxon>Coleoptera</taxon>
        <taxon>Polyphaga</taxon>
        <taxon>Cucujiformia</taxon>
        <taxon>Chrysomeloidea</taxon>
        <taxon>Chrysomelidae</taxon>
        <taxon>Galerucinae</taxon>
        <taxon>Alticini</taxon>
        <taxon>Phyllotreta</taxon>
    </lineage>
</organism>
<feature type="domain" description="Peptidase M13 C-terminal" evidence="10">
    <location>
        <begin position="638"/>
        <end position="844"/>
    </location>
</feature>
<evidence type="ECO:0000259" key="10">
    <source>
        <dbReference type="Pfam" id="PF01431"/>
    </source>
</evidence>
<evidence type="ECO:0000256" key="1">
    <source>
        <dbReference type="ARBA" id="ARBA00001947"/>
    </source>
</evidence>
<dbReference type="PANTHER" id="PTHR11733">
    <property type="entry name" value="ZINC METALLOPROTEASE FAMILY M13 NEPRILYSIN-RELATED"/>
    <property type="match status" value="1"/>
</dbReference>